<dbReference type="EMBL" id="CP064787">
    <property type="protein sequence ID" value="QSG07121.1"/>
    <property type="molecule type" value="Genomic_DNA"/>
</dbReference>
<proteinExistence type="predicted"/>
<dbReference type="Proteomes" id="UP000663525">
    <property type="component" value="Chromosome"/>
</dbReference>
<gene>
    <name evidence="1" type="ORF">HSR121_2801</name>
</gene>
<reference evidence="1" key="1">
    <citation type="submission" date="2020-11" db="EMBL/GenBank/DDBJ databases">
        <title>Carbohydrate-dependent, anaerobic sulfur respiration: A novel catabolism in halophilic archaea.</title>
        <authorList>
            <person name="Sorokin D.Y."/>
            <person name="Messina E."/>
            <person name="Smedile F."/>
            <person name="La Cono V."/>
            <person name="Hallsworth J.E."/>
            <person name="Yakimov M.M."/>
        </authorList>
    </citation>
    <scope>NUCLEOTIDE SEQUENCE</scope>
    <source>
        <strain evidence="1">HSR12-1</strain>
    </source>
</reference>
<sequence>MNAHTIPSACPLLKAPPNWWGHLLRSGPATASADCQRFSSTGATPEP</sequence>
<organism evidence="1 2">
    <name type="scientific">Halapricum desulfuricans</name>
    <dbReference type="NCBI Taxonomy" id="2841257"/>
    <lineage>
        <taxon>Archaea</taxon>
        <taxon>Methanobacteriati</taxon>
        <taxon>Methanobacteriota</taxon>
        <taxon>Stenosarchaea group</taxon>
        <taxon>Halobacteria</taxon>
        <taxon>Halobacteriales</taxon>
        <taxon>Haloarculaceae</taxon>
        <taxon>Halapricum</taxon>
    </lineage>
</organism>
<evidence type="ECO:0000313" key="2">
    <source>
        <dbReference type="Proteomes" id="UP000663525"/>
    </source>
</evidence>
<evidence type="ECO:0000313" key="1">
    <source>
        <dbReference type="EMBL" id="QSG07121.1"/>
    </source>
</evidence>
<name>A0A897N3Q6_9EURY</name>
<accession>A0A897N3Q6</accession>
<protein>
    <submittedName>
        <fullName evidence="1">Uncharacterized protein</fullName>
    </submittedName>
</protein>
<dbReference type="AlphaFoldDB" id="A0A897N3Q6"/>